<dbReference type="Gene3D" id="3.10.450.40">
    <property type="match status" value="1"/>
</dbReference>
<dbReference type="Proteomes" id="UP001597362">
    <property type="component" value="Unassembled WGS sequence"/>
</dbReference>
<feature type="compositionally biased region" description="Polar residues" evidence="1">
    <location>
        <begin position="149"/>
        <end position="171"/>
    </location>
</feature>
<evidence type="ECO:0000313" key="4">
    <source>
        <dbReference type="Proteomes" id="UP001597362"/>
    </source>
</evidence>
<feature type="compositionally biased region" description="Polar residues" evidence="1">
    <location>
        <begin position="118"/>
        <end position="130"/>
    </location>
</feature>
<keyword evidence="4" id="KW-1185">Reference proteome</keyword>
<evidence type="ECO:0000259" key="2">
    <source>
        <dbReference type="Pfam" id="PF03413"/>
    </source>
</evidence>
<evidence type="ECO:0000256" key="1">
    <source>
        <dbReference type="SAM" id="MobiDB-lite"/>
    </source>
</evidence>
<accession>A0ABW4YNQ1</accession>
<comment type="caution">
    <text evidence="3">The sequence shown here is derived from an EMBL/GenBank/DDBJ whole genome shotgun (WGS) entry which is preliminary data.</text>
</comment>
<feature type="domain" description="PepSY" evidence="2">
    <location>
        <begin position="214"/>
        <end position="272"/>
    </location>
</feature>
<feature type="compositionally biased region" description="Basic and acidic residues" evidence="1">
    <location>
        <begin position="139"/>
        <end position="148"/>
    </location>
</feature>
<dbReference type="EMBL" id="JBHUHO010000039">
    <property type="protein sequence ID" value="MFD2117370.1"/>
    <property type="molecule type" value="Genomic_DNA"/>
</dbReference>
<protein>
    <submittedName>
        <fullName evidence="3">PepSY domain-containing protein</fullName>
    </submittedName>
</protein>
<sequence length="319" mass="35443">MMRMKWNKLTITSVVIVVAVVMVIFIKPWKGNAEQISAQAATDALLNQYAGEVKDVLKSGNAYIMKLQTKQGMYEVEVDAVNGDVVALQLLESAVVEGIDEATAIEIAQAEVGKLQNNDDPIANITSTNAPPREPSISNKDDDHDDGNRTSSVETNRPTAVNKEPTATSKPVATRRPEHSKQPNKQANKPVSAATEKVKNKESTKETVNKTTWLSKEKAGKLAKAHMKGKIEDIDFYKPHNGQAYYLVELDINRDKDAIVQVNAVSGAIMSVVWDNDDDDGDKHNDDKHKDDKHKDDDDDWDHNNDDNDDDDDWDDNNH</sequence>
<reference evidence="4" key="1">
    <citation type="journal article" date="2019" name="Int. J. Syst. Evol. Microbiol.">
        <title>The Global Catalogue of Microorganisms (GCM) 10K type strain sequencing project: providing services to taxonomists for standard genome sequencing and annotation.</title>
        <authorList>
            <consortium name="The Broad Institute Genomics Platform"/>
            <consortium name="The Broad Institute Genome Sequencing Center for Infectious Disease"/>
            <person name="Wu L."/>
            <person name="Ma J."/>
        </authorList>
    </citation>
    <scope>NUCLEOTIDE SEQUENCE [LARGE SCALE GENOMIC DNA]</scope>
    <source>
        <strain evidence="4">GH52</strain>
    </source>
</reference>
<feature type="compositionally biased region" description="Basic and acidic residues" evidence="1">
    <location>
        <begin position="196"/>
        <end position="208"/>
    </location>
</feature>
<evidence type="ECO:0000313" key="3">
    <source>
        <dbReference type="EMBL" id="MFD2117370.1"/>
    </source>
</evidence>
<name>A0ABW4YNQ1_9BACL</name>
<feature type="region of interest" description="Disordered" evidence="1">
    <location>
        <begin position="118"/>
        <end position="212"/>
    </location>
</feature>
<dbReference type="InterPro" id="IPR025711">
    <property type="entry name" value="PepSY"/>
</dbReference>
<organism evidence="3 4">
    <name type="scientific">Paenibacillus yanchengensis</name>
    <dbReference type="NCBI Taxonomy" id="2035833"/>
    <lineage>
        <taxon>Bacteria</taxon>
        <taxon>Bacillati</taxon>
        <taxon>Bacillota</taxon>
        <taxon>Bacilli</taxon>
        <taxon>Bacillales</taxon>
        <taxon>Paenibacillaceae</taxon>
        <taxon>Paenibacillus</taxon>
    </lineage>
</organism>
<dbReference type="Pfam" id="PF03413">
    <property type="entry name" value="PepSY"/>
    <property type="match status" value="1"/>
</dbReference>
<proteinExistence type="predicted"/>
<gene>
    <name evidence="3" type="ORF">ACFSJH_16695</name>
</gene>
<feature type="region of interest" description="Disordered" evidence="1">
    <location>
        <begin position="275"/>
        <end position="319"/>
    </location>
</feature>
<dbReference type="RefSeq" id="WP_377774454.1">
    <property type="nucleotide sequence ID" value="NZ_JBHUHO010000039.1"/>
</dbReference>
<feature type="compositionally biased region" description="Basic and acidic residues" evidence="1">
    <location>
        <begin position="281"/>
        <end position="306"/>
    </location>
</feature>
<feature type="compositionally biased region" description="Acidic residues" evidence="1">
    <location>
        <begin position="307"/>
        <end position="319"/>
    </location>
</feature>